<organism evidence="1 2">
    <name type="scientific">Virgibacillus salarius</name>
    <dbReference type="NCBI Taxonomy" id="447199"/>
    <lineage>
        <taxon>Bacteria</taxon>
        <taxon>Bacillati</taxon>
        <taxon>Bacillota</taxon>
        <taxon>Bacilli</taxon>
        <taxon>Bacillales</taxon>
        <taxon>Bacillaceae</taxon>
        <taxon>Virgibacillus</taxon>
    </lineage>
</organism>
<evidence type="ECO:0000313" key="1">
    <source>
        <dbReference type="EMBL" id="MBR7797011.1"/>
    </source>
</evidence>
<dbReference type="AlphaFoldDB" id="A0A941IC21"/>
<protein>
    <submittedName>
        <fullName evidence="1">DUF2624 domain-containing protein</fullName>
    </submittedName>
</protein>
<evidence type="ECO:0000313" key="2">
    <source>
        <dbReference type="Proteomes" id="UP000675284"/>
    </source>
</evidence>
<comment type="caution">
    <text evidence="1">The sequence shown here is derived from an EMBL/GenBank/DDBJ whole genome shotgun (WGS) entry which is preliminary data.</text>
</comment>
<dbReference type="InterPro" id="IPR020277">
    <property type="entry name" value="DUF2624"/>
</dbReference>
<dbReference type="RefSeq" id="WP_026681165.1">
    <property type="nucleotide sequence ID" value="NZ_BAAACY010000131.1"/>
</dbReference>
<gene>
    <name evidence="1" type="ORF">KCX74_13260</name>
</gene>
<dbReference type="EMBL" id="JAGSOT010000040">
    <property type="protein sequence ID" value="MBR7797011.1"/>
    <property type="molecule type" value="Genomic_DNA"/>
</dbReference>
<name>A0A941IC21_9BACI</name>
<dbReference type="Pfam" id="PF11116">
    <property type="entry name" value="DUF2624"/>
    <property type="match status" value="1"/>
</dbReference>
<proteinExistence type="predicted"/>
<reference evidence="1" key="1">
    <citation type="submission" date="2021-04" db="EMBL/GenBank/DDBJ databases">
        <title>Isolation and polyphasic classification of algal microorganism.</title>
        <authorList>
            <person name="Wang S."/>
        </authorList>
    </citation>
    <scope>NUCLEOTIDE SEQUENCE</scope>
    <source>
        <strain evidence="1">720a</strain>
    </source>
</reference>
<sequence>MSNFIKEMIRRKLAQLTAPELLHYSNQYGFSLSNNEAQQIITYLKKNNVDPFSSHGREKMLRDLALITDQATAKKAQKLFNELIKSYGLGHLFE</sequence>
<dbReference type="Proteomes" id="UP000675284">
    <property type="component" value="Unassembled WGS sequence"/>
</dbReference>
<keyword evidence="2" id="KW-1185">Reference proteome</keyword>
<accession>A0A941IC21</accession>